<feature type="domain" description="Protein kinase" evidence="11">
    <location>
        <begin position="56"/>
        <end position="321"/>
    </location>
</feature>
<evidence type="ECO:0000256" key="10">
    <source>
        <dbReference type="PROSITE-ProRule" id="PRU10141"/>
    </source>
</evidence>
<dbReference type="Pfam" id="PF07714">
    <property type="entry name" value="PK_Tyr_Ser-Thr"/>
    <property type="match status" value="1"/>
</dbReference>
<evidence type="ECO:0000256" key="9">
    <source>
        <dbReference type="ARBA" id="ARBA00048679"/>
    </source>
</evidence>
<dbReference type="Gene3D" id="3.30.200.20">
    <property type="entry name" value="Phosphorylase Kinase, domain 1"/>
    <property type="match status" value="1"/>
</dbReference>
<dbReference type="GO" id="GO:0004674">
    <property type="term" value="F:protein serine/threonine kinase activity"/>
    <property type="evidence" value="ECO:0007669"/>
    <property type="project" value="UniProtKB-KW"/>
</dbReference>
<sequence>MGFAKFISFIRKRNIRPNKSGTGTSSVPNPPLYEVASLHHSLQTSMSDIIAATENFSSDLVVGYGRFGFVYKAELSNGPKLAVKKFTPNAFPSFMEFRSELEILSKLRHRNIARILGYCISGADKILIYEFHEQGILGVRLHGDFSPLPWETRHKIITGVAKGLAYIHDLDKPIIHGDVNANNVLLDSKLEAKISDFGVARMIDGERSHVTTEATNGTDGYMPPEYEYGSMSVTVKGDVYSFGVLMLEVATGKRPENSVQLFNGESVRFVEWAGSMVAQKREMEMLDPSVWFCASTAESEETSIKDYFRIAFMCADVSPRK</sequence>
<evidence type="ECO:0000256" key="8">
    <source>
        <dbReference type="ARBA" id="ARBA00047899"/>
    </source>
</evidence>
<proteinExistence type="predicted"/>
<dbReference type="EC" id="2.7.11.1" evidence="2"/>
<reference evidence="13" key="1">
    <citation type="submission" date="2016-06" db="EMBL/GenBank/DDBJ databases">
        <title>Parallel loss of symbiosis genes in relatives of nitrogen-fixing non-legume Parasponia.</title>
        <authorList>
            <person name="Van Velzen R."/>
            <person name="Holmer R."/>
            <person name="Bu F."/>
            <person name="Rutten L."/>
            <person name="Van Zeijl A."/>
            <person name="Liu W."/>
            <person name="Santuari L."/>
            <person name="Cao Q."/>
            <person name="Sharma T."/>
            <person name="Shen D."/>
            <person name="Roswanjaya Y."/>
            <person name="Wardhani T."/>
            <person name="Kalhor M.S."/>
            <person name="Jansen J."/>
            <person name="Van den Hoogen J."/>
            <person name="Gungor B."/>
            <person name="Hartog M."/>
            <person name="Hontelez J."/>
            <person name="Verver J."/>
            <person name="Yang W.-C."/>
            <person name="Schijlen E."/>
            <person name="Repin R."/>
            <person name="Schilthuizen M."/>
            <person name="Schranz E."/>
            <person name="Heidstra R."/>
            <person name="Miyata K."/>
            <person name="Fedorova E."/>
            <person name="Kohlen W."/>
            <person name="Bisseling T."/>
            <person name="Smit S."/>
            <person name="Geurts R."/>
        </authorList>
    </citation>
    <scope>NUCLEOTIDE SEQUENCE [LARGE SCALE GENOMIC DNA]</scope>
    <source>
        <strain evidence="13">cv. RG33-2</strain>
    </source>
</reference>
<protein>
    <recommendedName>
        <fullName evidence="2">non-specific serine/threonine protein kinase</fullName>
        <ecNumber evidence="2">2.7.11.1</ecNumber>
    </recommendedName>
</protein>
<keyword evidence="3" id="KW-0723">Serine/threonine-protein kinase</keyword>
<dbReference type="GO" id="GO:0005524">
    <property type="term" value="F:ATP binding"/>
    <property type="evidence" value="ECO:0007669"/>
    <property type="project" value="UniProtKB-UniRule"/>
</dbReference>
<dbReference type="Gene3D" id="1.10.510.10">
    <property type="entry name" value="Transferase(Phosphotransferase) domain 1"/>
    <property type="match status" value="1"/>
</dbReference>
<evidence type="ECO:0000256" key="7">
    <source>
        <dbReference type="ARBA" id="ARBA00022840"/>
    </source>
</evidence>
<evidence type="ECO:0000256" key="2">
    <source>
        <dbReference type="ARBA" id="ARBA00012513"/>
    </source>
</evidence>
<evidence type="ECO:0000256" key="5">
    <source>
        <dbReference type="ARBA" id="ARBA00022741"/>
    </source>
</evidence>
<dbReference type="PROSITE" id="PS00107">
    <property type="entry name" value="PROTEIN_KINASE_ATP"/>
    <property type="match status" value="1"/>
</dbReference>
<evidence type="ECO:0000313" key="13">
    <source>
        <dbReference type="Proteomes" id="UP000237000"/>
    </source>
</evidence>
<accession>A0A2P5EPR4</accession>
<dbReference type="Proteomes" id="UP000237000">
    <property type="component" value="Unassembled WGS sequence"/>
</dbReference>
<dbReference type="InterPro" id="IPR017441">
    <property type="entry name" value="Protein_kinase_ATP_BS"/>
</dbReference>
<dbReference type="SUPFAM" id="SSF56112">
    <property type="entry name" value="Protein kinase-like (PK-like)"/>
    <property type="match status" value="1"/>
</dbReference>
<dbReference type="AlphaFoldDB" id="A0A2P5EPR4"/>
<evidence type="ECO:0000313" key="12">
    <source>
        <dbReference type="EMBL" id="PON87537.1"/>
    </source>
</evidence>
<comment type="catalytic activity">
    <reaction evidence="8">
        <text>L-threonyl-[protein] + ATP = O-phospho-L-threonyl-[protein] + ADP + H(+)</text>
        <dbReference type="Rhea" id="RHEA:46608"/>
        <dbReference type="Rhea" id="RHEA-COMP:11060"/>
        <dbReference type="Rhea" id="RHEA-COMP:11605"/>
        <dbReference type="ChEBI" id="CHEBI:15378"/>
        <dbReference type="ChEBI" id="CHEBI:30013"/>
        <dbReference type="ChEBI" id="CHEBI:30616"/>
        <dbReference type="ChEBI" id="CHEBI:61977"/>
        <dbReference type="ChEBI" id="CHEBI:456216"/>
        <dbReference type="EC" id="2.7.11.1"/>
    </reaction>
</comment>
<keyword evidence="13" id="KW-1185">Reference proteome</keyword>
<keyword evidence="7 10" id="KW-0067">ATP-binding</keyword>
<dbReference type="FunFam" id="1.10.510.10:FF:001023">
    <property type="entry name" value="Os07g0541700 protein"/>
    <property type="match status" value="1"/>
</dbReference>
<dbReference type="InterPro" id="IPR000719">
    <property type="entry name" value="Prot_kinase_dom"/>
</dbReference>
<dbReference type="PROSITE" id="PS50011">
    <property type="entry name" value="PROTEIN_KINASE_DOM"/>
    <property type="match status" value="1"/>
</dbReference>
<dbReference type="EMBL" id="JXTC01000116">
    <property type="protein sequence ID" value="PON87537.1"/>
    <property type="molecule type" value="Genomic_DNA"/>
</dbReference>
<dbReference type="InterPro" id="IPR011009">
    <property type="entry name" value="Kinase-like_dom_sf"/>
</dbReference>
<keyword evidence="5 10" id="KW-0547">Nucleotide-binding</keyword>
<evidence type="ECO:0000259" key="11">
    <source>
        <dbReference type="PROSITE" id="PS50011"/>
    </source>
</evidence>
<evidence type="ECO:0000256" key="3">
    <source>
        <dbReference type="ARBA" id="ARBA00022527"/>
    </source>
</evidence>
<keyword evidence="4" id="KW-0808">Transferase</keyword>
<name>A0A2P5EPR4_TREOI</name>
<dbReference type="PANTHER" id="PTHR48006:SF47">
    <property type="entry name" value="PHYTOSULFOKINE RECEPTOR 2-LIKE"/>
    <property type="match status" value="1"/>
</dbReference>
<organism evidence="12 13">
    <name type="scientific">Trema orientale</name>
    <name type="common">Charcoal tree</name>
    <name type="synonym">Celtis orientalis</name>
    <dbReference type="NCBI Taxonomy" id="63057"/>
    <lineage>
        <taxon>Eukaryota</taxon>
        <taxon>Viridiplantae</taxon>
        <taxon>Streptophyta</taxon>
        <taxon>Embryophyta</taxon>
        <taxon>Tracheophyta</taxon>
        <taxon>Spermatophyta</taxon>
        <taxon>Magnoliopsida</taxon>
        <taxon>eudicotyledons</taxon>
        <taxon>Gunneridae</taxon>
        <taxon>Pentapetalae</taxon>
        <taxon>rosids</taxon>
        <taxon>fabids</taxon>
        <taxon>Rosales</taxon>
        <taxon>Cannabaceae</taxon>
        <taxon>Trema</taxon>
    </lineage>
</organism>
<dbReference type="OrthoDB" id="1607253at2759"/>
<dbReference type="GO" id="GO:0016020">
    <property type="term" value="C:membrane"/>
    <property type="evidence" value="ECO:0007669"/>
    <property type="project" value="UniProtKB-SubCell"/>
</dbReference>
<feature type="non-terminal residue" evidence="12">
    <location>
        <position position="321"/>
    </location>
</feature>
<evidence type="ECO:0000256" key="4">
    <source>
        <dbReference type="ARBA" id="ARBA00022679"/>
    </source>
</evidence>
<dbReference type="PANTHER" id="PTHR48006">
    <property type="entry name" value="LEUCINE-RICH REPEAT-CONTAINING PROTEIN DDB_G0281931-RELATED"/>
    <property type="match status" value="1"/>
</dbReference>
<feature type="binding site" evidence="10">
    <location>
        <position position="85"/>
    </location>
    <ligand>
        <name>ATP</name>
        <dbReference type="ChEBI" id="CHEBI:30616"/>
    </ligand>
</feature>
<dbReference type="InterPro" id="IPR051824">
    <property type="entry name" value="LRR_Rcpt-Like_S/T_Kinase"/>
</dbReference>
<dbReference type="InterPro" id="IPR001245">
    <property type="entry name" value="Ser-Thr/Tyr_kinase_cat_dom"/>
</dbReference>
<comment type="caution">
    <text evidence="12">The sequence shown here is derived from an EMBL/GenBank/DDBJ whole genome shotgun (WGS) entry which is preliminary data.</text>
</comment>
<comment type="subcellular location">
    <subcellularLocation>
        <location evidence="1">Membrane</location>
        <topology evidence="1">Single-pass type I membrane protein</topology>
    </subcellularLocation>
</comment>
<dbReference type="STRING" id="63057.A0A2P5EPR4"/>
<dbReference type="InParanoid" id="A0A2P5EPR4"/>
<comment type="catalytic activity">
    <reaction evidence="9">
        <text>L-seryl-[protein] + ATP = O-phospho-L-seryl-[protein] + ADP + H(+)</text>
        <dbReference type="Rhea" id="RHEA:17989"/>
        <dbReference type="Rhea" id="RHEA-COMP:9863"/>
        <dbReference type="Rhea" id="RHEA-COMP:11604"/>
        <dbReference type="ChEBI" id="CHEBI:15378"/>
        <dbReference type="ChEBI" id="CHEBI:29999"/>
        <dbReference type="ChEBI" id="CHEBI:30616"/>
        <dbReference type="ChEBI" id="CHEBI:83421"/>
        <dbReference type="ChEBI" id="CHEBI:456216"/>
        <dbReference type="EC" id="2.7.11.1"/>
    </reaction>
</comment>
<evidence type="ECO:0000256" key="6">
    <source>
        <dbReference type="ARBA" id="ARBA00022777"/>
    </source>
</evidence>
<evidence type="ECO:0000256" key="1">
    <source>
        <dbReference type="ARBA" id="ARBA00004479"/>
    </source>
</evidence>
<gene>
    <name evidence="12" type="ORF">TorRG33x02_167150</name>
</gene>
<keyword evidence="6 12" id="KW-0418">Kinase</keyword>